<dbReference type="Pfam" id="PF09678">
    <property type="entry name" value="Caa3_CtaG"/>
    <property type="match status" value="1"/>
</dbReference>
<sequence length="264" mass="30036">MHHHHEPVHWFGTIFGSIVFLLLIAIYIVGVMISNKKYSQWPLYRIVLWSLGIICIAISLVGPIAEKAHNSFQSHMMTHLLLGMLGPLLLVFSAPITLLLRCLKVQHARIVSRILKSKYVEIVSHPIIATVLNMGGLWVLYVTPLYNAMHSSILLYSLIHFHVFLAGYVFTASMISFDPSPHRYSFIYRSIVLVLAMASHSILSKWIYANPPQGIDKFDAEMGGIIMYYGGDFIDLIIVIVLCAQYFRRTQMGIRKKELSEKSF</sequence>
<feature type="transmembrane region" description="Helical" evidence="6">
    <location>
        <begin position="153"/>
        <end position="174"/>
    </location>
</feature>
<organism evidence="7 8">
    <name type="scientific">Ureibacillus endophyticus</name>
    <dbReference type="NCBI Taxonomy" id="1978490"/>
    <lineage>
        <taxon>Bacteria</taxon>
        <taxon>Bacillati</taxon>
        <taxon>Bacillota</taxon>
        <taxon>Bacilli</taxon>
        <taxon>Bacillales</taxon>
        <taxon>Caryophanaceae</taxon>
        <taxon>Ureibacillus</taxon>
    </lineage>
</organism>
<comment type="caution">
    <text evidence="7">The sequence shown here is derived from an EMBL/GenBank/DDBJ whole genome shotgun (WGS) entry which is preliminary data.</text>
</comment>
<evidence type="ECO:0000256" key="1">
    <source>
        <dbReference type="ARBA" id="ARBA00004651"/>
    </source>
</evidence>
<protein>
    <submittedName>
        <fullName evidence="7">Cytochrome c oxidase assembly protein</fullName>
    </submittedName>
</protein>
<dbReference type="GO" id="GO:0005886">
    <property type="term" value="C:plasma membrane"/>
    <property type="evidence" value="ECO:0007669"/>
    <property type="project" value="UniProtKB-SubCell"/>
</dbReference>
<keyword evidence="8" id="KW-1185">Reference proteome</keyword>
<feature type="transmembrane region" description="Helical" evidence="6">
    <location>
        <begin position="186"/>
        <end position="208"/>
    </location>
</feature>
<keyword evidence="2" id="KW-1003">Cell membrane</keyword>
<evidence type="ECO:0000256" key="2">
    <source>
        <dbReference type="ARBA" id="ARBA00022475"/>
    </source>
</evidence>
<evidence type="ECO:0000256" key="6">
    <source>
        <dbReference type="SAM" id="Phobius"/>
    </source>
</evidence>
<keyword evidence="3 6" id="KW-0812">Transmembrane</keyword>
<gene>
    <name evidence="7" type="ORF">D8M03_08240</name>
</gene>
<dbReference type="OrthoDB" id="5024156at2"/>
<dbReference type="Proteomes" id="UP000272238">
    <property type="component" value="Unassembled WGS sequence"/>
</dbReference>
<dbReference type="AlphaFoldDB" id="A0A494Z3V5"/>
<dbReference type="InterPro" id="IPR019108">
    <property type="entry name" value="Caa3_assmbl_CtaG-rel"/>
</dbReference>
<evidence type="ECO:0000313" key="8">
    <source>
        <dbReference type="Proteomes" id="UP000272238"/>
    </source>
</evidence>
<feature type="transmembrane region" description="Helical" evidence="6">
    <location>
        <begin position="77"/>
        <end position="101"/>
    </location>
</feature>
<evidence type="ECO:0000256" key="5">
    <source>
        <dbReference type="ARBA" id="ARBA00023136"/>
    </source>
</evidence>
<name>A0A494Z3V5_9BACL</name>
<accession>A0A494Z3V5</accession>
<evidence type="ECO:0000256" key="3">
    <source>
        <dbReference type="ARBA" id="ARBA00022692"/>
    </source>
</evidence>
<keyword evidence="5 6" id="KW-0472">Membrane</keyword>
<feature type="transmembrane region" description="Helical" evidence="6">
    <location>
        <begin position="46"/>
        <end position="65"/>
    </location>
</feature>
<feature type="transmembrane region" description="Helical" evidence="6">
    <location>
        <begin position="122"/>
        <end position="141"/>
    </location>
</feature>
<dbReference type="RefSeq" id="WP_121214292.1">
    <property type="nucleotide sequence ID" value="NZ_RBZN01000016.1"/>
</dbReference>
<evidence type="ECO:0000256" key="4">
    <source>
        <dbReference type="ARBA" id="ARBA00022989"/>
    </source>
</evidence>
<comment type="subcellular location">
    <subcellularLocation>
        <location evidence="1">Cell membrane</location>
        <topology evidence="1">Multi-pass membrane protein</topology>
    </subcellularLocation>
</comment>
<feature type="transmembrane region" description="Helical" evidence="6">
    <location>
        <begin position="12"/>
        <end position="34"/>
    </location>
</feature>
<proteinExistence type="predicted"/>
<reference evidence="7 8" key="1">
    <citation type="journal article" date="2016" name="Antonie Van Leeuwenhoek">
        <title>Lysinibacillus endophyticus sp. nov., an indole-3-acetic acid producing endophytic bacterium isolated from corn root (Zea mays cv. Xinken-5).</title>
        <authorList>
            <person name="Yu J."/>
            <person name="Guan X."/>
            <person name="Liu C."/>
            <person name="Xiang W."/>
            <person name="Yu Z."/>
            <person name="Liu X."/>
            <person name="Wang G."/>
        </authorList>
    </citation>
    <scope>NUCLEOTIDE SEQUENCE [LARGE SCALE GENOMIC DNA]</scope>
    <source>
        <strain evidence="7 8">DSM 100506</strain>
    </source>
</reference>
<dbReference type="EMBL" id="RBZN01000016">
    <property type="protein sequence ID" value="RKQ16992.1"/>
    <property type="molecule type" value="Genomic_DNA"/>
</dbReference>
<keyword evidence="4 6" id="KW-1133">Transmembrane helix</keyword>
<evidence type="ECO:0000313" key="7">
    <source>
        <dbReference type="EMBL" id="RKQ16992.1"/>
    </source>
</evidence>
<feature type="transmembrane region" description="Helical" evidence="6">
    <location>
        <begin position="228"/>
        <end position="247"/>
    </location>
</feature>